<keyword evidence="8 10" id="KW-0239">DNA-directed DNA polymerase</keyword>
<dbReference type="EMBL" id="FOHA01000022">
    <property type="protein sequence ID" value="SES04732.1"/>
    <property type="molecule type" value="Genomic_DNA"/>
</dbReference>
<dbReference type="OrthoDB" id="8421503at2"/>
<evidence type="ECO:0000259" key="11">
    <source>
        <dbReference type="Pfam" id="PF00712"/>
    </source>
</evidence>
<protein>
    <recommendedName>
        <fullName evidence="3 10">Beta sliding clamp</fullName>
    </recommendedName>
</protein>
<dbReference type="FunFam" id="3.10.150.10:FF:000007">
    <property type="entry name" value="Beta sliding clamp"/>
    <property type="match status" value="1"/>
</dbReference>
<evidence type="ECO:0000256" key="10">
    <source>
        <dbReference type="PIRNR" id="PIRNR000804"/>
    </source>
</evidence>
<dbReference type="Pfam" id="PF00712">
    <property type="entry name" value="DNA_pol3_beta"/>
    <property type="match status" value="1"/>
</dbReference>
<dbReference type="Proteomes" id="UP000198948">
    <property type="component" value="Unassembled WGS sequence"/>
</dbReference>
<gene>
    <name evidence="14" type="ORF">SAMN04488559_1221</name>
</gene>
<dbReference type="Gene3D" id="3.10.150.10">
    <property type="entry name" value="DNA Polymerase III, subunit A, domain 2"/>
    <property type="match status" value="1"/>
</dbReference>
<reference evidence="14 15" key="1">
    <citation type="submission" date="2016-10" db="EMBL/GenBank/DDBJ databases">
        <authorList>
            <person name="de Groot N.N."/>
        </authorList>
    </citation>
    <scope>NUCLEOTIDE SEQUENCE [LARGE SCALE GENOMIC DNA]</scope>
    <source>
        <strain evidence="14 15">DSM 13760</strain>
    </source>
</reference>
<name>A0A1H9U5Y8_9LACT</name>
<proteinExistence type="inferred from homology"/>
<dbReference type="RefSeq" id="WP_092653786.1">
    <property type="nucleotide sequence ID" value="NZ_FOHA01000022.1"/>
</dbReference>
<dbReference type="InterPro" id="IPR022637">
    <property type="entry name" value="DNA_polIII_beta_cen"/>
</dbReference>
<evidence type="ECO:0000313" key="14">
    <source>
        <dbReference type="EMBL" id="SES04732.1"/>
    </source>
</evidence>
<dbReference type="Pfam" id="PF02767">
    <property type="entry name" value="DNA_pol3_beta_2"/>
    <property type="match status" value="1"/>
</dbReference>
<dbReference type="SUPFAM" id="SSF55979">
    <property type="entry name" value="DNA clamp"/>
    <property type="match status" value="3"/>
</dbReference>
<dbReference type="InterPro" id="IPR046938">
    <property type="entry name" value="DNA_clamp_sf"/>
</dbReference>
<dbReference type="Pfam" id="PF02768">
    <property type="entry name" value="DNA_pol3_beta_3"/>
    <property type="match status" value="1"/>
</dbReference>
<dbReference type="InterPro" id="IPR022634">
    <property type="entry name" value="DNA_polIII_beta_N"/>
</dbReference>
<dbReference type="GO" id="GO:0003887">
    <property type="term" value="F:DNA-directed DNA polymerase activity"/>
    <property type="evidence" value="ECO:0007669"/>
    <property type="project" value="UniProtKB-UniRule"/>
</dbReference>
<evidence type="ECO:0000256" key="9">
    <source>
        <dbReference type="ARBA" id="ARBA00023125"/>
    </source>
</evidence>
<dbReference type="PANTHER" id="PTHR30478">
    <property type="entry name" value="DNA POLYMERASE III SUBUNIT BETA"/>
    <property type="match status" value="1"/>
</dbReference>
<organism evidence="14 15">
    <name type="scientific">Isobaculum melis</name>
    <dbReference type="NCBI Taxonomy" id="142588"/>
    <lineage>
        <taxon>Bacteria</taxon>
        <taxon>Bacillati</taxon>
        <taxon>Bacillota</taxon>
        <taxon>Bacilli</taxon>
        <taxon>Lactobacillales</taxon>
        <taxon>Carnobacteriaceae</taxon>
        <taxon>Isobaculum</taxon>
    </lineage>
</organism>
<comment type="function">
    <text evidence="10">Confers DNA tethering and processivity to DNA polymerases and other proteins. Acts as a clamp, forming a ring around DNA (a reaction catalyzed by the clamp-loading complex) which diffuses in an ATP-independent manner freely and bidirectionally along dsDNA. Initially characterized for its ability to contact the catalytic subunit of DNA polymerase III (Pol III), a complex, multichain enzyme responsible for most of the replicative synthesis in bacteria; Pol III exhibits 3'-5' exonuclease proofreading activity. The beta chain is required for initiation of replication as well as for processivity of DNA replication.</text>
</comment>
<keyword evidence="4 10" id="KW-0963">Cytoplasm</keyword>
<evidence type="ECO:0000256" key="1">
    <source>
        <dbReference type="ARBA" id="ARBA00004496"/>
    </source>
</evidence>
<evidence type="ECO:0000256" key="6">
    <source>
        <dbReference type="ARBA" id="ARBA00022695"/>
    </source>
</evidence>
<sequence length="380" mass="41627">MKFTIKRNSFLNSLGDVQRAISGKTTIPILTGVKIVASEEGLTLTGSDSDISIESFITTGDDNADLTIERAGAIVLPARFFSEIVKKLPEDTMDIEVGMNFQTTIKSGSASYNLNGLDANSYPHLPVIDTQESFTLPTKLLKQVISQTVIAVSTHETRPILTGINMVISEGKLFAVATDSHRLSQRVVPLAMDMIDGDKTYNVVIPGKSLVELSRTIDEDVDSVEMMITENQVLFKTENMLFYSRLLEGHYPDTSRLIPDSASTEITFQAGTLLAAIDRASLLSHEGKNNVVKVAITPERVEISGNTPEVGNVKEDIAYVAVSGEPLEISFNPDYMKDALRTFAGAEIKVKFTTAVRPFIIVPTEDDQTFVQLITPVRTY</sequence>
<keyword evidence="7 10" id="KW-0235">DNA replication</keyword>
<feature type="domain" description="DNA polymerase III beta sliding clamp C-terminal" evidence="13">
    <location>
        <begin position="256"/>
        <end position="378"/>
    </location>
</feature>
<feature type="domain" description="DNA polymerase III beta sliding clamp central" evidence="12">
    <location>
        <begin position="135"/>
        <end position="253"/>
    </location>
</feature>
<dbReference type="GO" id="GO:0009360">
    <property type="term" value="C:DNA polymerase III complex"/>
    <property type="evidence" value="ECO:0007669"/>
    <property type="project" value="InterPro"/>
</dbReference>
<dbReference type="CDD" id="cd00140">
    <property type="entry name" value="beta_clamp"/>
    <property type="match status" value="1"/>
</dbReference>
<evidence type="ECO:0000256" key="7">
    <source>
        <dbReference type="ARBA" id="ARBA00022705"/>
    </source>
</evidence>
<comment type="subunit">
    <text evidence="10">Forms a ring-shaped head-to-tail homodimer around DNA.</text>
</comment>
<keyword evidence="15" id="KW-1185">Reference proteome</keyword>
<comment type="similarity">
    <text evidence="2 10">Belongs to the beta sliding clamp family.</text>
</comment>
<feature type="domain" description="DNA polymerase III beta sliding clamp N-terminal" evidence="11">
    <location>
        <begin position="1"/>
        <end position="126"/>
    </location>
</feature>
<keyword evidence="6 10" id="KW-0548">Nucleotidyltransferase</keyword>
<dbReference type="STRING" id="142588.SAMN04488559_1221"/>
<evidence type="ECO:0000256" key="3">
    <source>
        <dbReference type="ARBA" id="ARBA00021035"/>
    </source>
</evidence>
<evidence type="ECO:0000256" key="2">
    <source>
        <dbReference type="ARBA" id="ARBA00010752"/>
    </source>
</evidence>
<dbReference type="NCBIfam" id="TIGR00663">
    <property type="entry name" value="dnan"/>
    <property type="match status" value="1"/>
</dbReference>
<dbReference type="GO" id="GO:0003677">
    <property type="term" value="F:DNA binding"/>
    <property type="evidence" value="ECO:0007669"/>
    <property type="project" value="UniProtKB-UniRule"/>
</dbReference>
<comment type="subcellular location">
    <subcellularLocation>
        <location evidence="1 10">Cytoplasm</location>
    </subcellularLocation>
</comment>
<dbReference type="Gene3D" id="3.70.10.10">
    <property type="match status" value="1"/>
</dbReference>
<dbReference type="GO" id="GO:0006271">
    <property type="term" value="P:DNA strand elongation involved in DNA replication"/>
    <property type="evidence" value="ECO:0007669"/>
    <property type="project" value="TreeGrafter"/>
</dbReference>
<evidence type="ECO:0000256" key="5">
    <source>
        <dbReference type="ARBA" id="ARBA00022679"/>
    </source>
</evidence>
<dbReference type="GO" id="GO:0008408">
    <property type="term" value="F:3'-5' exonuclease activity"/>
    <property type="evidence" value="ECO:0007669"/>
    <property type="project" value="InterPro"/>
</dbReference>
<evidence type="ECO:0000259" key="13">
    <source>
        <dbReference type="Pfam" id="PF02768"/>
    </source>
</evidence>
<evidence type="ECO:0000259" key="12">
    <source>
        <dbReference type="Pfam" id="PF02767"/>
    </source>
</evidence>
<dbReference type="GO" id="GO:0005737">
    <property type="term" value="C:cytoplasm"/>
    <property type="evidence" value="ECO:0007669"/>
    <property type="project" value="UniProtKB-SubCell"/>
</dbReference>
<keyword evidence="9" id="KW-0238">DNA-binding</keyword>
<dbReference type="InterPro" id="IPR001001">
    <property type="entry name" value="DNA_polIII_beta"/>
</dbReference>
<dbReference type="AlphaFoldDB" id="A0A1H9U5Y8"/>
<evidence type="ECO:0000256" key="4">
    <source>
        <dbReference type="ARBA" id="ARBA00022490"/>
    </source>
</evidence>
<accession>A0A1H9U5Y8</accession>
<evidence type="ECO:0000256" key="8">
    <source>
        <dbReference type="ARBA" id="ARBA00022932"/>
    </source>
</evidence>
<keyword evidence="5 10" id="KW-0808">Transferase</keyword>
<dbReference type="SMART" id="SM00480">
    <property type="entry name" value="POL3Bc"/>
    <property type="match status" value="1"/>
</dbReference>
<dbReference type="PANTHER" id="PTHR30478:SF0">
    <property type="entry name" value="BETA SLIDING CLAMP"/>
    <property type="match status" value="1"/>
</dbReference>
<dbReference type="InterPro" id="IPR022635">
    <property type="entry name" value="DNA_polIII_beta_C"/>
</dbReference>
<dbReference type="PIRSF" id="PIRSF000804">
    <property type="entry name" value="DNA_pol_III_b"/>
    <property type="match status" value="1"/>
</dbReference>
<evidence type="ECO:0000313" key="15">
    <source>
        <dbReference type="Proteomes" id="UP000198948"/>
    </source>
</evidence>